<dbReference type="PROSITE" id="PS51257">
    <property type="entry name" value="PROKAR_LIPOPROTEIN"/>
    <property type="match status" value="1"/>
</dbReference>
<dbReference type="RefSeq" id="WP_314014826.1">
    <property type="nucleotide sequence ID" value="NZ_JAVTTP010000001.1"/>
</dbReference>
<organism evidence="3 4">
    <name type="scientific">Pricia mediterranea</name>
    <dbReference type="NCBI Taxonomy" id="3076079"/>
    <lineage>
        <taxon>Bacteria</taxon>
        <taxon>Pseudomonadati</taxon>
        <taxon>Bacteroidota</taxon>
        <taxon>Flavobacteriia</taxon>
        <taxon>Flavobacteriales</taxon>
        <taxon>Flavobacteriaceae</taxon>
        <taxon>Pricia</taxon>
    </lineage>
</organism>
<dbReference type="Gene3D" id="2.60.120.560">
    <property type="entry name" value="Exo-inulinase, domain 1"/>
    <property type="match status" value="1"/>
</dbReference>
<gene>
    <name evidence="3" type="ORF">RQM65_10550</name>
</gene>
<dbReference type="EMBL" id="JAVTTP010000001">
    <property type="protein sequence ID" value="MDT7829104.1"/>
    <property type="molecule type" value="Genomic_DNA"/>
</dbReference>
<comment type="caution">
    <text evidence="3">The sequence shown here is derived from an EMBL/GenBank/DDBJ whole genome shotgun (WGS) entry which is preliminary data.</text>
</comment>
<feature type="domain" description="3-keto-alpha-glucoside-1,2-lyase/3-keto-2-hydroxy-glucal hydratase" evidence="2">
    <location>
        <begin position="44"/>
        <end position="249"/>
    </location>
</feature>
<dbReference type="Proteomes" id="UP001250656">
    <property type="component" value="Unassembled WGS sequence"/>
</dbReference>
<sequence length="251" mass="28361">MRNLILFLFAATLTIGCKDKSEKSQEKMESERIAEAQTEKPPQEWTVLFDGTSFDGWKEFQKDGVSDHWKIEDDAMVFHPPENRKDGEIHDLVTERKFTDFVLSLDWKISEGGNSGIMWGVKEDGDFDRPYHTGPEIQVLDNERHPDAKAGTTHQAGALYDMIAPSKDATKPVGEWNTMVITVDNGEKRGSVELNGEEITTFPVGGEMWDTMVSKSKFAGWDGFGKFVEGKIVLQDHGDKVSYRNIKIKEL</sequence>
<keyword evidence="4" id="KW-1185">Reference proteome</keyword>
<evidence type="ECO:0000256" key="1">
    <source>
        <dbReference type="SAM" id="MobiDB-lite"/>
    </source>
</evidence>
<proteinExistence type="predicted"/>
<evidence type="ECO:0000313" key="3">
    <source>
        <dbReference type="EMBL" id="MDT7829104.1"/>
    </source>
</evidence>
<accession>A0ABU3L7E9</accession>
<name>A0ABU3L7E9_9FLAO</name>
<evidence type="ECO:0000313" key="4">
    <source>
        <dbReference type="Proteomes" id="UP001250656"/>
    </source>
</evidence>
<dbReference type="Pfam" id="PF06439">
    <property type="entry name" value="3keto-disac_hyd"/>
    <property type="match status" value="1"/>
</dbReference>
<feature type="region of interest" description="Disordered" evidence="1">
    <location>
        <begin position="20"/>
        <end position="42"/>
    </location>
</feature>
<evidence type="ECO:0000259" key="2">
    <source>
        <dbReference type="Pfam" id="PF06439"/>
    </source>
</evidence>
<protein>
    <submittedName>
        <fullName evidence="3">DUF1080 domain-containing protein</fullName>
    </submittedName>
</protein>
<reference evidence="3 4" key="1">
    <citation type="submission" date="2023-09" db="EMBL/GenBank/DDBJ databases">
        <title>Novel taxa isolated from Blanes Bay.</title>
        <authorList>
            <person name="Rey-Velasco X."/>
            <person name="Lucena T."/>
        </authorList>
    </citation>
    <scope>NUCLEOTIDE SEQUENCE [LARGE SCALE GENOMIC DNA]</scope>
    <source>
        <strain evidence="3 4">S334</strain>
    </source>
</reference>
<dbReference type="InterPro" id="IPR010496">
    <property type="entry name" value="AL/BT2_dom"/>
</dbReference>